<protein>
    <submittedName>
        <fullName evidence="2">Uncharacterized protein</fullName>
    </submittedName>
</protein>
<gene>
    <name evidence="2" type="ORF">EX30DRAFT_395136</name>
</gene>
<organism evidence="2 3">
    <name type="scientific">Ascodesmis nigricans</name>
    <dbReference type="NCBI Taxonomy" id="341454"/>
    <lineage>
        <taxon>Eukaryota</taxon>
        <taxon>Fungi</taxon>
        <taxon>Dikarya</taxon>
        <taxon>Ascomycota</taxon>
        <taxon>Pezizomycotina</taxon>
        <taxon>Pezizomycetes</taxon>
        <taxon>Pezizales</taxon>
        <taxon>Ascodesmidaceae</taxon>
        <taxon>Ascodesmis</taxon>
    </lineage>
</organism>
<name>A0A4S2MZW5_9PEZI</name>
<sequence>MSFLNKITIVFGGGGPSPQQQYHHQHNINNHNTGRPAKPNLTVYTGPGPYPVAMEMEKPPRRRYRWRHLFIHLASLAVSAAIIGCIAIFCRIFEGETLPDWRLNTLNAVVAWLAAAAKLGIVIPLADVMGQVKWSQFMTVKRKKLSDLEYADAAGRHALGALEWLLRLRGGTLIHLGAALVIVSLGFDPAFQYLLQYDLISAPDPFPPEPAQIRQNTAYTPERGLDRGLIFAAPESMLLGLHSTIFGSGGISANFQCTSGNCTFPSYPTVGICSSCQDISAKLNRTCVDITPSNKVCTSSTNCFTSGQICSYTDTQRNATAGGGLTYFDLQARGRDFQATSASATTITLDSDLIEMTAVYIHPSGSESDPRLPEIPGYVPSGGDHVAHGFTCQLSYCERIMTSTVSLGKFYESSTPSHSTASQFTLPALRFVDDLTDELFSQKMQLTDSSHVSVAAMFALSAGFSRAITGRSDVPKSIFPEPGEVSELHRAMYQRLLSTPFPKLMERIATSVTAAIRNDGTPVYGETYTHHIAISVEWRWFAYPAVLWALVLVLLVAVSLLARRREEAWLGTSQLAGMCIGVEEEVREDLAMNWRASLRDKKEMRGIGEKIKARIVRDREGAMEFTRLPGNLR</sequence>
<dbReference type="Pfam" id="PF11374">
    <property type="entry name" value="DUF3176"/>
    <property type="match status" value="1"/>
</dbReference>
<dbReference type="PANTHER" id="PTHR35394">
    <property type="entry name" value="DUF3176 DOMAIN-CONTAINING PROTEIN"/>
    <property type="match status" value="1"/>
</dbReference>
<feature type="transmembrane region" description="Helical" evidence="1">
    <location>
        <begin position="109"/>
        <end position="128"/>
    </location>
</feature>
<keyword evidence="1" id="KW-0472">Membrane</keyword>
<keyword evidence="1" id="KW-1133">Transmembrane helix</keyword>
<dbReference type="InParanoid" id="A0A4S2MZW5"/>
<dbReference type="OrthoDB" id="5376804at2759"/>
<evidence type="ECO:0000313" key="3">
    <source>
        <dbReference type="Proteomes" id="UP000298138"/>
    </source>
</evidence>
<proteinExistence type="predicted"/>
<keyword evidence="3" id="KW-1185">Reference proteome</keyword>
<dbReference type="EMBL" id="ML220116">
    <property type="protein sequence ID" value="TGZ82291.1"/>
    <property type="molecule type" value="Genomic_DNA"/>
</dbReference>
<dbReference type="STRING" id="341454.A0A4S2MZW5"/>
<dbReference type="PANTHER" id="PTHR35394:SF5">
    <property type="entry name" value="DUF3176 DOMAIN-CONTAINING PROTEIN"/>
    <property type="match status" value="1"/>
</dbReference>
<reference evidence="2 3" key="1">
    <citation type="submission" date="2019-04" db="EMBL/GenBank/DDBJ databases">
        <title>Comparative genomics and transcriptomics to analyze fruiting body development in filamentous ascomycetes.</title>
        <authorList>
            <consortium name="DOE Joint Genome Institute"/>
            <person name="Lutkenhaus R."/>
            <person name="Traeger S."/>
            <person name="Breuer J."/>
            <person name="Kuo A."/>
            <person name="Lipzen A."/>
            <person name="Pangilinan J."/>
            <person name="Dilworth D."/>
            <person name="Sandor L."/>
            <person name="Poggeler S."/>
            <person name="Barry K."/>
            <person name="Grigoriev I.V."/>
            <person name="Nowrousian M."/>
        </authorList>
    </citation>
    <scope>NUCLEOTIDE SEQUENCE [LARGE SCALE GENOMIC DNA]</scope>
    <source>
        <strain evidence="2 3">CBS 389.68</strain>
    </source>
</reference>
<dbReference type="Proteomes" id="UP000298138">
    <property type="component" value="Unassembled WGS sequence"/>
</dbReference>
<dbReference type="AlphaFoldDB" id="A0A4S2MZW5"/>
<keyword evidence="1" id="KW-0812">Transmembrane</keyword>
<accession>A0A4S2MZW5</accession>
<evidence type="ECO:0000313" key="2">
    <source>
        <dbReference type="EMBL" id="TGZ82291.1"/>
    </source>
</evidence>
<dbReference type="InterPro" id="IPR021514">
    <property type="entry name" value="DUF3176"/>
</dbReference>
<feature type="transmembrane region" description="Helical" evidence="1">
    <location>
        <begin position="173"/>
        <end position="195"/>
    </location>
</feature>
<evidence type="ECO:0000256" key="1">
    <source>
        <dbReference type="SAM" id="Phobius"/>
    </source>
</evidence>
<feature type="transmembrane region" description="Helical" evidence="1">
    <location>
        <begin position="540"/>
        <end position="562"/>
    </location>
</feature>
<feature type="transmembrane region" description="Helical" evidence="1">
    <location>
        <begin position="69"/>
        <end position="89"/>
    </location>
</feature>